<proteinExistence type="predicted"/>
<dbReference type="Proteomes" id="UP000195106">
    <property type="component" value="Unassembled WGS sequence"/>
</dbReference>
<dbReference type="AlphaFoldDB" id="A0A251XQ40"/>
<evidence type="ECO:0000313" key="1">
    <source>
        <dbReference type="EMBL" id="OUE07684.1"/>
    </source>
</evidence>
<evidence type="ECO:0000313" key="2">
    <source>
        <dbReference type="Proteomes" id="UP000195106"/>
    </source>
</evidence>
<sequence>MPQAQPREPRSTSALSALTTDQRRTLQAFSRAVTRDSGTDFERFIARQTAIFTETAVLSDVLARQAEPLPTGVVSSLNDTELFWRRIEAEHGFLTSVEVSEALGARPTRAYASDLRKAGRVLGLRRTNRYVYPAFQFQAGSVRPVVPRLIALGAEHDLDSRDVVAWLYRPTTYLRDPAHRPVDHLDDPETVLDAAARAWAVAW</sequence>
<comment type="caution">
    <text evidence="1">The sequence shown here is derived from an EMBL/GenBank/DDBJ whole genome shotgun (WGS) entry which is preliminary data.</text>
</comment>
<gene>
    <name evidence="1" type="ORF">CMsap09_01950</name>
</gene>
<organism evidence="1 2">
    <name type="scientific">Clavibacter michiganensis</name>
    <dbReference type="NCBI Taxonomy" id="28447"/>
    <lineage>
        <taxon>Bacteria</taxon>
        <taxon>Bacillati</taxon>
        <taxon>Actinomycetota</taxon>
        <taxon>Actinomycetes</taxon>
        <taxon>Micrococcales</taxon>
        <taxon>Microbacteriaceae</taxon>
        <taxon>Clavibacter</taxon>
    </lineage>
</organism>
<protein>
    <submittedName>
        <fullName evidence="1">Uncharacterized protein</fullName>
    </submittedName>
</protein>
<dbReference type="EMBL" id="MDHJ01000001">
    <property type="protein sequence ID" value="OUE07684.1"/>
    <property type="molecule type" value="Genomic_DNA"/>
</dbReference>
<reference evidence="1 2" key="1">
    <citation type="submission" date="2016-08" db="EMBL/GenBank/DDBJ databases">
        <title>Genome sequence of Clavibacter michiganensis spp. strain CASJ009.</title>
        <authorList>
            <person name="Thapa S.P."/>
            <person name="Coaker G."/>
        </authorList>
    </citation>
    <scope>NUCLEOTIDE SEQUENCE [LARGE SCALE GENOMIC DNA]</scope>
    <source>
        <strain evidence="1">CASJ009</strain>
    </source>
</reference>
<accession>A0A251XQ40</accession>
<name>A0A251XQ40_9MICO</name>